<dbReference type="Proteomes" id="UP000617531">
    <property type="component" value="Unassembled WGS sequence"/>
</dbReference>
<dbReference type="Pfam" id="PF00842">
    <property type="entry name" value="Ala_racemase_C"/>
    <property type="match status" value="1"/>
</dbReference>
<sequence>MREIVVSNERDAGVAIAAGFAAGTVRLDHEASGADARAYGLVGDGQPVLSLIGEVVALKRVPVDAGVSYGYTYRAPRPTTLALVALGYADGVPRLASNRAQVSVGGATFPLVGRIAMDQFVLDVGDAAIELGADAVLFGDPARGEPSALQWAGWTERDPLALTAGIASRVERSPR</sequence>
<evidence type="ECO:0000256" key="3">
    <source>
        <dbReference type="ARBA" id="ARBA00023235"/>
    </source>
</evidence>
<evidence type="ECO:0000256" key="2">
    <source>
        <dbReference type="ARBA" id="ARBA00022898"/>
    </source>
</evidence>
<accession>A0A8J3GNW0</accession>
<keyword evidence="6" id="KW-1185">Reference proteome</keyword>
<dbReference type="GO" id="GO:0030632">
    <property type="term" value="P:D-alanine biosynthetic process"/>
    <property type="evidence" value="ECO:0007669"/>
    <property type="project" value="TreeGrafter"/>
</dbReference>
<name>A0A8J3GNW0_9MICO</name>
<dbReference type="GO" id="GO:0009252">
    <property type="term" value="P:peptidoglycan biosynthetic process"/>
    <property type="evidence" value="ECO:0007669"/>
    <property type="project" value="TreeGrafter"/>
</dbReference>
<dbReference type="EMBL" id="BNAI01000001">
    <property type="protein sequence ID" value="GHF08320.1"/>
    <property type="molecule type" value="Genomic_DNA"/>
</dbReference>
<dbReference type="GO" id="GO:0005829">
    <property type="term" value="C:cytosol"/>
    <property type="evidence" value="ECO:0007669"/>
    <property type="project" value="TreeGrafter"/>
</dbReference>
<dbReference type="SUPFAM" id="SSF50621">
    <property type="entry name" value="Alanine racemase C-terminal domain-like"/>
    <property type="match status" value="1"/>
</dbReference>
<dbReference type="InterPro" id="IPR009006">
    <property type="entry name" value="Ala_racemase/Decarboxylase_C"/>
</dbReference>
<gene>
    <name evidence="5" type="ORF">GCM10011600_06420</name>
</gene>
<dbReference type="AlphaFoldDB" id="A0A8J3GNW0"/>
<keyword evidence="3" id="KW-0413">Isomerase</keyword>
<evidence type="ECO:0000256" key="1">
    <source>
        <dbReference type="ARBA" id="ARBA00001933"/>
    </source>
</evidence>
<dbReference type="PANTHER" id="PTHR30511">
    <property type="entry name" value="ALANINE RACEMASE"/>
    <property type="match status" value="1"/>
</dbReference>
<protein>
    <recommendedName>
        <fullName evidence="4">Alanine racemase C-terminal domain-containing protein</fullName>
    </recommendedName>
</protein>
<dbReference type="PANTHER" id="PTHR30511:SF0">
    <property type="entry name" value="ALANINE RACEMASE, CATABOLIC-RELATED"/>
    <property type="match status" value="1"/>
</dbReference>
<dbReference type="InterPro" id="IPR000821">
    <property type="entry name" value="Ala_racemase"/>
</dbReference>
<feature type="domain" description="Alanine racemase C-terminal" evidence="4">
    <location>
        <begin position="48"/>
        <end position="175"/>
    </location>
</feature>
<evidence type="ECO:0000259" key="4">
    <source>
        <dbReference type="SMART" id="SM01005"/>
    </source>
</evidence>
<dbReference type="InterPro" id="IPR011079">
    <property type="entry name" value="Ala_racemase_C"/>
</dbReference>
<dbReference type="GO" id="GO:0030170">
    <property type="term" value="F:pyridoxal phosphate binding"/>
    <property type="evidence" value="ECO:0007669"/>
    <property type="project" value="TreeGrafter"/>
</dbReference>
<reference evidence="5" key="2">
    <citation type="submission" date="2020-09" db="EMBL/GenBank/DDBJ databases">
        <authorList>
            <person name="Sun Q."/>
            <person name="Zhou Y."/>
        </authorList>
    </citation>
    <scope>NUCLEOTIDE SEQUENCE</scope>
    <source>
        <strain evidence="5">CGMCC 1.16548</strain>
    </source>
</reference>
<dbReference type="PRINTS" id="PR00992">
    <property type="entry name" value="ALARACEMASE"/>
</dbReference>
<organism evidence="5 6">
    <name type="scientific">Pseudolysinimonas yzui</name>
    <dbReference type="NCBI Taxonomy" id="2708254"/>
    <lineage>
        <taxon>Bacteria</taxon>
        <taxon>Bacillati</taxon>
        <taxon>Actinomycetota</taxon>
        <taxon>Actinomycetes</taxon>
        <taxon>Micrococcales</taxon>
        <taxon>Microbacteriaceae</taxon>
        <taxon>Pseudolysinimonas</taxon>
    </lineage>
</organism>
<comment type="caution">
    <text evidence="5">The sequence shown here is derived from an EMBL/GenBank/DDBJ whole genome shotgun (WGS) entry which is preliminary data.</text>
</comment>
<dbReference type="SMART" id="SM01005">
    <property type="entry name" value="Ala_racemase_C"/>
    <property type="match status" value="1"/>
</dbReference>
<dbReference type="GO" id="GO:0008784">
    <property type="term" value="F:alanine racemase activity"/>
    <property type="evidence" value="ECO:0007669"/>
    <property type="project" value="InterPro"/>
</dbReference>
<proteinExistence type="predicted"/>
<keyword evidence="2" id="KW-0663">Pyridoxal phosphate</keyword>
<comment type="cofactor">
    <cofactor evidence="1">
        <name>pyridoxal 5'-phosphate</name>
        <dbReference type="ChEBI" id="CHEBI:597326"/>
    </cofactor>
</comment>
<dbReference type="Gene3D" id="2.40.37.10">
    <property type="entry name" value="Lyase, Ornithine Decarboxylase, Chain A, domain 1"/>
    <property type="match status" value="1"/>
</dbReference>
<evidence type="ECO:0000313" key="5">
    <source>
        <dbReference type="EMBL" id="GHF08320.1"/>
    </source>
</evidence>
<evidence type="ECO:0000313" key="6">
    <source>
        <dbReference type="Proteomes" id="UP000617531"/>
    </source>
</evidence>
<reference evidence="5" key="1">
    <citation type="journal article" date="2014" name="Int. J. Syst. Evol. Microbiol.">
        <title>Complete genome sequence of Corynebacterium casei LMG S-19264T (=DSM 44701T), isolated from a smear-ripened cheese.</title>
        <authorList>
            <consortium name="US DOE Joint Genome Institute (JGI-PGF)"/>
            <person name="Walter F."/>
            <person name="Albersmeier A."/>
            <person name="Kalinowski J."/>
            <person name="Ruckert C."/>
        </authorList>
    </citation>
    <scope>NUCLEOTIDE SEQUENCE</scope>
    <source>
        <strain evidence="5">CGMCC 1.16548</strain>
    </source>
</reference>